<proteinExistence type="predicted"/>
<protein>
    <submittedName>
        <fullName evidence="2">Uncharacterized protein</fullName>
    </submittedName>
</protein>
<organism evidence="2">
    <name type="scientific">Arundo donax</name>
    <name type="common">Giant reed</name>
    <name type="synonym">Donax arundinaceus</name>
    <dbReference type="NCBI Taxonomy" id="35708"/>
    <lineage>
        <taxon>Eukaryota</taxon>
        <taxon>Viridiplantae</taxon>
        <taxon>Streptophyta</taxon>
        <taxon>Embryophyta</taxon>
        <taxon>Tracheophyta</taxon>
        <taxon>Spermatophyta</taxon>
        <taxon>Magnoliopsida</taxon>
        <taxon>Liliopsida</taxon>
        <taxon>Poales</taxon>
        <taxon>Poaceae</taxon>
        <taxon>PACMAD clade</taxon>
        <taxon>Arundinoideae</taxon>
        <taxon>Arundineae</taxon>
        <taxon>Arundo</taxon>
    </lineage>
</organism>
<dbReference type="AlphaFoldDB" id="A0A0A9D8V9"/>
<accession>A0A0A9D8V9</accession>
<reference evidence="2" key="1">
    <citation type="submission" date="2014-09" db="EMBL/GenBank/DDBJ databases">
        <authorList>
            <person name="Magalhaes I.L.F."/>
            <person name="Oliveira U."/>
            <person name="Santos F.R."/>
            <person name="Vidigal T.H.D.A."/>
            <person name="Brescovit A.D."/>
            <person name="Santos A.J."/>
        </authorList>
    </citation>
    <scope>NUCLEOTIDE SEQUENCE</scope>
    <source>
        <tissue evidence="2">Shoot tissue taken approximately 20 cm above the soil surface</tissue>
    </source>
</reference>
<dbReference type="EMBL" id="GBRH01217718">
    <property type="protein sequence ID" value="JAD80177.1"/>
    <property type="molecule type" value="Transcribed_RNA"/>
</dbReference>
<sequence length="37" mass="4316">MKRRWRASSAAPREKETVSPASRRFSLTNRLQPLVMT</sequence>
<evidence type="ECO:0000256" key="1">
    <source>
        <dbReference type="SAM" id="MobiDB-lite"/>
    </source>
</evidence>
<name>A0A0A9D8V9_ARUDO</name>
<feature type="region of interest" description="Disordered" evidence="1">
    <location>
        <begin position="1"/>
        <end position="37"/>
    </location>
</feature>
<evidence type="ECO:0000313" key="2">
    <source>
        <dbReference type="EMBL" id="JAD80177.1"/>
    </source>
</evidence>
<reference evidence="2" key="2">
    <citation type="journal article" date="2015" name="Data Brief">
        <title>Shoot transcriptome of the giant reed, Arundo donax.</title>
        <authorList>
            <person name="Barrero R.A."/>
            <person name="Guerrero F.D."/>
            <person name="Moolhuijzen P."/>
            <person name="Goolsby J.A."/>
            <person name="Tidwell J."/>
            <person name="Bellgard S.E."/>
            <person name="Bellgard M.I."/>
        </authorList>
    </citation>
    <scope>NUCLEOTIDE SEQUENCE</scope>
    <source>
        <tissue evidence="2">Shoot tissue taken approximately 20 cm above the soil surface</tissue>
    </source>
</reference>